<protein>
    <submittedName>
        <fullName evidence="1">Uncharacterized protein</fullName>
    </submittedName>
</protein>
<sequence length="93" mass="10817">MQMAGLLAREDVEKERFRPNASKRLRKLLAAKSRDERLLWAEIAVTHNVLLQDVEAKKVLRQLYNQERVEWDAIANIVPDIKNPDLECGPPKR</sequence>
<organism evidence="1 2">
    <name type="scientific">Labilithrix luteola</name>
    <dbReference type="NCBI Taxonomy" id="1391654"/>
    <lineage>
        <taxon>Bacteria</taxon>
        <taxon>Pseudomonadati</taxon>
        <taxon>Myxococcota</taxon>
        <taxon>Polyangia</taxon>
        <taxon>Polyangiales</taxon>
        <taxon>Labilitrichaceae</taxon>
        <taxon>Labilithrix</taxon>
    </lineage>
</organism>
<gene>
    <name evidence="1" type="ORF">AKJ09_03337</name>
</gene>
<dbReference type="Proteomes" id="UP000064967">
    <property type="component" value="Chromosome"/>
</dbReference>
<proteinExistence type="predicted"/>
<dbReference type="EMBL" id="CP012333">
    <property type="protein sequence ID" value="AKU96673.1"/>
    <property type="molecule type" value="Genomic_DNA"/>
</dbReference>
<name>A0A0K1PT09_9BACT</name>
<keyword evidence="2" id="KW-1185">Reference proteome</keyword>
<evidence type="ECO:0000313" key="2">
    <source>
        <dbReference type="Proteomes" id="UP000064967"/>
    </source>
</evidence>
<accession>A0A0K1PT09</accession>
<reference evidence="1 2" key="1">
    <citation type="submission" date="2015-08" db="EMBL/GenBank/DDBJ databases">
        <authorList>
            <person name="Babu N.S."/>
            <person name="Beckwith C.J."/>
            <person name="Beseler K.G."/>
            <person name="Brison A."/>
            <person name="Carone J.V."/>
            <person name="Caskin T.P."/>
            <person name="Diamond M."/>
            <person name="Durham M.E."/>
            <person name="Foxe J.M."/>
            <person name="Go M."/>
            <person name="Henderson B.A."/>
            <person name="Jones I.B."/>
            <person name="McGettigan J.A."/>
            <person name="Micheletti S.J."/>
            <person name="Nasrallah M.E."/>
            <person name="Ortiz D."/>
            <person name="Piller C.R."/>
            <person name="Privatt S.R."/>
            <person name="Schneider S.L."/>
            <person name="Sharp S."/>
            <person name="Smith T.C."/>
            <person name="Stanton J.D."/>
            <person name="Ullery H.E."/>
            <person name="Wilson R.J."/>
            <person name="Serrano M.G."/>
            <person name="Buck G."/>
            <person name="Lee V."/>
            <person name="Wang Y."/>
            <person name="Carvalho R."/>
            <person name="Voegtly L."/>
            <person name="Shi R."/>
            <person name="Duckworth R."/>
            <person name="Johnson A."/>
            <person name="Loviza R."/>
            <person name="Walstead R."/>
            <person name="Shah Z."/>
            <person name="Kiflezghi M."/>
            <person name="Wade K."/>
            <person name="Ball S.L."/>
            <person name="Bradley K.W."/>
            <person name="Asai D.J."/>
            <person name="Bowman C.A."/>
            <person name="Russell D.A."/>
            <person name="Pope W.H."/>
            <person name="Jacobs-Sera D."/>
            <person name="Hendrix R.W."/>
            <person name="Hatfull G.F."/>
        </authorList>
    </citation>
    <scope>NUCLEOTIDE SEQUENCE [LARGE SCALE GENOMIC DNA]</scope>
    <source>
        <strain evidence="1 2">DSM 27648</strain>
    </source>
</reference>
<evidence type="ECO:0000313" key="1">
    <source>
        <dbReference type="EMBL" id="AKU96673.1"/>
    </source>
</evidence>
<dbReference type="AlphaFoldDB" id="A0A0K1PT09"/>
<dbReference type="KEGG" id="llu:AKJ09_03337"/>